<keyword evidence="1" id="KW-0812">Transmembrane</keyword>
<organism evidence="2 3">
    <name type="scientific">Lysinibacillus composti</name>
    <dbReference type="NCBI Taxonomy" id="720633"/>
    <lineage>
        <taxon>Bacteria</taxon>
        <taxon>Bacillati</taxon>
        <taxon>Bacillota</taxon>
        <taxon>Bacilli</taxon>
        <taxon>Bacillales</taxon>
        <taxon>Bacillaceae</taxon>
        <taxon>Lysinibacillus</taxon>
    </lineage>
</organism>
<feature type="transmembrane region" description="Helical" evidence="1">
    <location>
        <begin position="16"/>
        <end position="34"/>
    </location>
</feature>
<evidence type="ECO:0000313" key="3">
    <source>
        <dbReference type="Proteomes" id="UP000274033"/>
    </source>
</evidence>
<dbReference type="AlphaFoldDB" id="A0A3N9UF64"/>
<name>A0A3N9UF64_9BACI</name>
<gene>
    <name evidence="2" type="ORF">EBB45_09255</name>
</gene>
<evidence type="ECO:0000313" key="2">
    <source>
        <dbReference type="EMBL" id="RQW74781.1"/>
    </source>
</evidence>
<protein>
    <submittedName>
        <fullName evidence="2">Uncharacterized protein</fullName>
    </submittedName>
</protein>
<keyword evidence="1" id="KW-0472">Membrane</keyword>
<dbReference type="OrthoDB" id="2476187at2"/>
<feature type="transmembrane region" description="Helical" evidence="1">
    <location>
        <begin position="54"/>
        <end position="76"/>
    </location>
</feature>
<proteinExistence type="predicted"/>
<accession>A0A3N9UF64</accession>
<keyword evidence="3" id="KW-1185">Reference proteome</keyword>
<sequence>MMYKKQRESLIRSKKYLYISIFLFIVSMVLTFPFPNNSYADMTMSIFNIPIKIAGSINQVGVVSVVLLLFCMVCMVRALNSHQFIAVIIVIIAFSFIPRFVINLYQESFASGIYAISYDEKQTKCEFTRDEIDDAFLQGKCEVYFINHSNEQLTFEVTFHEVLYGADDYLMESLMNINGVHTISLAPKESRTFIIEETIDTTSIHNAIYSGTSYGVKVKIHANGNERVL</sequence>
<keyword evidence="1" id="KW-1133">Transmembrane helix</keyword>
<dbReference type="Proteomes" id="UP000274033">
    <property type="component" value="Unassembled WGS sequence"/>
</dbReference>
<dbReference type="RefSeq" id="WP_124764205.1">
    <property type="nucleotide sequence ID" value="NZ_RRCT01000007.1"/>
</dbReference>
<feature type="transmembrane region" description="Helical" evidence="1">
    <location>
        <begin position="83"/>
        <end position="102"/>
    </location>
</feature>
<dbReference type="EMBL" id="RRCT01000007">
    <property type="protein sequence ID" value="RQW74781.1"/>
    <property type="molecule type" value="Genomic_DNA"/>
</dbReference>
<evidence type="ECO:0000256" key="1">
    <source>
        <dbReference type="SAM" id="Phobius"/>
    </source>
</evidence>
<reference evidence="2 3" key="1">
    <citation type="journal article" date="2013" name="J. Microbiol.">
        <title>Lysinibacillus chungkukjangi sp. nov., isolated from Chungkukjang, Korean fermented soybean food.</title>
        <authorList>
            <person name="Kim S.J."/>
            <person name="Jang Y.H."/>
            <person name="Hamada M."/>
            <person name="Ahn J.H."/>
            <person name="Weon H.Y."/>
            <person name="Suzuki K."/>
            <person name="Whang K.S."/>
            <person name="Kwon S.W."/>
        </authorList>
    </citation>
    <scope>NUCLEOTIDE SEQUENCE [LARGE SCALE GENOMIC DNA]</scope>
    <source>
        <strain evidence="2 3">MCCC 1A12701</strain>
    </source>
</reference>
<comment type="caution">
    <text evidence="2">The sequence shown here is derived from an EMBL/GenBank/DDBJ whole genome shotgun (WGS) entry which is preliminary data.</text>
</comment>